<dbReference type="Gene3D" id="1.10.760.10">
    <property type="entry name" value="Cytochrome c-like domain"/>
    <property type="match status" value="1"/>
</dbReference>
<dbReference type="PROSITE" id="PS51007">
    <property type="entry name" value="CYTC"/>
    <property type="match status" value="1"/>
</dbReference>
<evidence type="ECO:0000256" key="2">
    <source>
        <dbReference type="ARBA" id="ARBA00022617"/>
    </source>
</evidence>
<proteinExistence type="predicted"/>
<evidence type="ECO:0000256" key="3">
    <source>
        <dbReference type="ARBA" id="ARBA00022723"/>
    </source>
</evidence>
<feature type="domain" description="Cytochrome c" evidence="8">
    <location>
        <begin position="12"/>
        <end position="107"/>
    </location>
</feature>
<keyword evidence="1" id="KW-0813">Transport</keyword>
<keyword evidence="3 6" id="KW-0479">Metal-binding</keyword>
<evidence type="ECO:0000256" key="5">
    <source>
        <dbReference type="ARBA" id="ARBA00023004"/>
    </source>
</evidence>
<dbReference type="InterPro" id="IPR009056">
    <property type="entry name" value="Cyt_c-like_dom"/>
</dbReference>
<evidence type="ECO:0000256" key="1">
    <source>
        <dbReference type="ARBA" id="ARBA00022448"/>
    </source>
</evidence>
<evidence type="ECO:0000256" key="6">
    <source>
        <dbReference type="PROSITE-ProRule" id="PRU00433"/>
    </source>
</evidence>
<gene>
    <name evidence="9" type="ORF">IM787_00525</name>
</gene>
<dbReference type="PRINTS" id="PR00606">
    <property type="entry name" value="CYTCHROMECID"/>
</dbReference>
<dbReference type="EMBL" id="JADDIV010000001">
    <property type="protein sequence ID" value="MBE7366037.1"/>
    <property type="molecule type" value="Genomic_DNA"/>
</dbReference>
<feature type="chain" id="PRO_5045441414" evidence="7">
    <location>
        <begin position="22"/>
        <end position="107"/>
    </location>
</feature>
<accession>A0ABR9RYA4</accession>
<keyword evidence="5 6" id="KW-0408">Iron</keyword>
<keyword evidence="10" id="KW-1185">Reference proteome</keyword>
<dbReference type="InterPro" id="IPR002324">
    <property type="entry name" value="Cyt_c_ID"/>
</dbReference>
<evidence type="ECO:0000259" key="8">
    <source>
        <dbReference type="PROSITE" id="PS51007"/>
    </source>
</evidence>
<feature type="signal peptide" evidence="7">
    <location>
        <begin position="1"/>
        <end position="21"/>
    </location>
</feature>
<keyword evidence="7" id="KW-0732">Signal</keyword>
<dbReference type="InterPro" id="IPR036909">
    <property type="entry name" value="Cyt_c-like_dom_sf"/>
</dbReference>
<dbReference type="SUPFAM" id="SSF46626">
    <property type="entry name" value="Cytochrome c"/>
    <property type="match status" value="1"/>
</dbReference>
<evidence type="ECO:0000313" key="10">
    <source>
        <dbReference type="Proteomes" id="UP000806285"/>
    </source>
</evidence>
<name>A0ABR9RYA4_9BURK</name>
<dbReference type="Pfam" id="PF13442">
    <property type="entry name" value="Cytochrome_CBB3"/>
    <property type="match status" value="1"/>
</dbReference>
<protein>
    <submittedName>
        <fullName evidence="9">C-type cytochrome</fullName>
    </submittedName>
</protein>
<keyword evidence="2 6" id="KW-0349">Heme</keyword>
<evidence type="ECO:0000256" key="4">
    <source>
        <dbReference type="ARBA" id="ARBA00022982"/>
    </source>
</evidence>
<dbReference type="Proteomes" id="UP000806285">
    <property type="component" value="Unassembled WGS sequence"/>
</dbReference>
<sequence>MKSFLIAAIVLASAVPGQALADAKLAQEKQCLQCHAVDRHAIGPSFQTIKALYRKMDKPQAKLVAVIRHGSDANLGPHWGPARMPNGDERPPISEREAKQLARWILS</sequence>
<reference evidence="9 10" key="1">
    <citation type="submission" date="2020-10" db="EMBL/GenBank/DDBJ databases">
        <title>Ramlibacter sp. HM2 16S ribosomal RNA gene Genome sequencing and assembly.</title>
        <authorList>
            <person name="Kang M."/>
        </authorList>
    </citation>
    <scope>NUCLEOTIDE SEQUENCE [LARGE SCALE GENOMIC DNA]</scope>
    <source>
        <strain evidence="9 10">HM2</strain>
    </source>
</reference>
<evidence type="ECO:0000313" key="9">
    <source>
        <dbReference type="EMBL" id="MBE7366037.1"/>
    </source>
</evidence>
<comment type="caution">
    <text evidence="9">The sequence shown here is derived from an EMBL/GenBank/DDBJ whole genome shotgun (WGS) entry which is preliminary data.</text>
</comment>
<organism evidence="9 10">
    <name type="scientific">Ramlibacter pallidus</name>
    <dbReference type="NCBI Taxonomy" id="2780087"/>
    <lineage>
        <taxon>Bacteria</taxon>
        <taxon>Pseudomonadati</taxon>
        <taxon>Pseudomonadota</taxon>
        <taxon>Betaproteobacteria</taxon>
        <taxon>Burkholderiales</taxon>
        <taxon>Comamonadaceae</taxon>
        <taxon>Ramlibacter</taxon>
    </lineage>
</organism>
<keyword evidence="4" id="KW-0249">Electron transport</keyword>
<dbReference type="RefSeq" id="WP_193674678.1">
    <property type="nucleotide sequence ID" value="NZ_JADDIV010000001.1"/>
</dbReference>
<evidence type="ECO:0000256" key="7">
    <source>
        <dbReference type="SAM" id="SignalP"/>
    </source>
</evidence>